<evidence type="ECO:0000313" key="1">
    <source>
        <dbReference type="EMBL" id="MDD1779913.1"/>
    </source>
</evidence>
<dbReference type="Proteomes" id="UP001149821">
    <property type="component" value="Unassembled WGS sequence"/>
</dbReference>
<reference evidence="1" key="1">
    <citation type="submission" date="2021-12" db="EMBL/GenBank/DDBJ databases">
        <title>Enterovibrio ZSDZ35 sp. nov. and Enterovibrio ZSDZ42 sp. nov., isolated from coastal seawater in Qingdao.</title>
        <authorList>
            <person name="Zhang P."/>
        </authorList>
    </citation>
    <scope>NUCLEOTIDE SEQUENCE</scope>
    <source>
        <strain evidence="1">ZSDZ35</strain>
    </source>
</reference>
<dbReference type="RefSeq" id="WP_274139760.1">
    <property type="nucleotide sequence ID" value="NZ_JAJUBB010000001.1"/>
</dbReference>
<gene>
    <name evidence="1" type="ORF">LRP49_01770</name>
</gene>
<organism evidence="1 2">
    <name type="scientific">Enterovibrio qingdaonensis</name>
    <dbReference type="NCBI Taxonomy" id="2899818"/>
    <lineage>
        <taxon>Bacteria</taxon>
        <taxon>Pseudomonadati</taxon>
        <taxon>Pseudomonadota</taxon>
        <taxon>Gammaproteobacteria</taxon>
        <taxon>Vibrionales</taxon>
        <taxon>Vibrionaceae</taxon>
        <taxon>Enterovibrio</taxon>
    </lineage>
</organism>
<sequence>MKWLGLAICVMALSACDQPDKELPVTFKPNIPFCSGNRTLTGTFMKLTSDENWYLQELPCKGEFPPLAPKDVKVVTQQPSGSIETGIIVFYAHKGSPDMNTLLQNIGSKMGANAVVVNTATAQEGEEINIATVYLSKP</sequence>
<keyword evidence="2" id="KW-1185">Reference proteome</keyword>
<name>A0ABT5QGS0_9GAMM</name>
<dbReference type="EMBL" id="JAJUBB010000001">
    <property type="protein sequence ID" value="MDD1779913.1"/>
    <property type="molecule type" value="Genomic_DNA"/>
</dbReference>
<protein>
    <submittedName>
        <fullName evidence="1">Uncharacterized protein</fullName>
    </submittedName>
</protein>
<proteinExistence type="predicted"/>
<comment type="caution">
    <text evidence="1">The sequence shown here is derived from an EMBL/GenBank/DDBJ whole genome shotgun (WGS) entry which is preliminary data.</text>
</comment>
<evidence type="ECO:0000313" key="2">
    <source>
        <dbReference type="Proteomes" id="UP001149821"/>
    </source>
</evidence>
<accession>A0ABT5QGS0</accession>
<dbReference type="PROSITE" id="PS51257">
    <property type="entry name" value="PROKAR_LIPOPROTEIN"/>
    <property type="match status" value="1"/>
</dbReference>